<keyword evidence="6" id="KW-0106">Calcium</keyword>
<evidence type="ECO:0000313" key="8">
    <source>
        <dbReference type="EMBL" id="RYC52721.1"/>
    </source>
</evidence>
<dbReference type="GO" id="GO:0005737">
    <property type="term" value="C:cytoplasm"/>
    <property type="evidence" value="ECO:0007669"/>
    <property type="project" value="TreeGrafter"/>
</dbReference>
<dbReference type="PANTHER" id="PTHR45953:SF1">
    <property type="entry name" value="IDURONATE 2-SULFATASE"/>
    <property type="match status" value="1"/>
</dbReference>
<dbReference type="EMBL" id="JJMP01000001">
    <property type="protein sequence ID" value="RYC52721.1"/>
    <property type="molecule type" value="Genomic_DNA"/>
</dbReference>
<keyword evidence="9" id="KW-1185">Reference proteome</keyword>
<dbReference type="SUPFAM" id="SSF53649">
    <property type="entry name" value="Alkaline phosphatase-like"/>
    <property type="match status" value="1"/>
</dbReference>
<feature type="domain" description="Sulfatase N-terminal" evidence="7">
    <location>
        <begin position="31"/>
        <end position="391"/>
    </location>
</feature>
<dbReference type="AlphaFoldDB" id="A0A444VPL7"/>
<evidence type="ECO:0000259" key="7">
    <source>
        <dbReference type="Pfam" id="PF00884"/>
    </source>
</evidence>
<gene>
    <name evidence="8" type="ORF">DN53_00445</name>
</gene>
<name>A0A444VPL7_9FLAO</name>
<evidence type="ECO:0000256" key="6">
    <source>
        <dbReference type="ARBA" id="ARBA00022837"/>
    </source>
</evidence>
<evidence type="ECO:0000256" key="5">
    <source>
        <dbReference type="ARBA" id="ARBA00022801"/>
    </source>
</evidence>
<dbReference type="Pfam" id="PF00884">
    <property type="entry name" value="Sulfatase"/>
    <property type="match status" value="1"/>
</dbReference>
<dbReference type="PROSITE" id="PS51257">
    <property type="entry name" value="PROKAR_LIPOPROTEIN"/>
    <property type="match status" value="1"/>
</dbReference>
<dbReference type="InterPro" id="IPR000917">
    <property type="entry name" value="Sulfatase_N"/>
</dbReference>
<comment type="cofactor">
    <cofactor evidence="1">
        <name>Ca(2+)</name>
        <dbReference type="ChEBI" id="CHEBI:29108"/>
    </cofactor>
</comment>
<dbReference type="GO" id="GO:0004423">
    <property type="term" value="F:iduronate-2-sulfatase activity"/>
    <property type="evidence" value="ECO:0007669"/>
    <property type="project" value="InterPro"/>
</dbReference>
<dbReference type="PANTHER" id="PTHR45953">
    <property type="entry name" value="IDURONATE 2-SULFATASE"/>
    <property type="match status" value="1"/>
</dbReference>
<keyword evidence="5" id="KW-0378">Hydrolase</keyword>
<dbReference type="RefSeq" id="WP_129652455.1">
    <property type="nucleotide sequence ID" value="NZ_ML142907.1"/>
</dbReference>
<proteinExistence type="inferred from homology"/>
<organism evidence="8 9">
    <name type="scientific">Flagellimonas olearia</name>
    <dbReference type="NCBI Taxonomy" id="552546"/>
    <lineage>
        <taxon>Bacteria</taxon>
        <taxon>Pseudomonadati</taxon>
        <taxon>Bacteroidota</taxon>
        <taxon>Flavobacteriia</taxon>
        <taxon>Flavobacteriales</taxon>
        <taxon>Flavobacteriaceae</taxon>
        <taxon>Flagellimonas</taxon>
    </lineage>
</organism>
<sequence length="476" mass="52776">MRVGNITPYFFVALSFLMLTGCQQTEISQKPNILILCVDDLRPELKSFGADYISSPNIDALAAKGVAFQRHFVNAPSCGPSRYTLLTGQYGPAGNNALFSRAQNMKDPAAKVDQSMPEWFKEQGYTTVSVGKVSHHPGGRGGKDWNDSTKIEMPKAWDRHLMPVAEWEHPRGAMHGLAHGEMRVQSGDMDVFQSEEGGDDIYPDGAITDEAVKQLRELTTHDDKPFFLAVGIIKPHLPFGAPKSYLDRYDGVGLPKVEHPQKPEGKTTWHDSGEFMKYNRWGKDPNKDIDFADEVRYHYAACVSYADTQVGKVLAELKRSGADKNTIVVLWGDHGWHLGEHAIWGKHSLFEESLRSPLIVHYPGMEHTGAKTDAVVETLDIFPTLCDLAGITTPGHAQGVSLKNILTAPETLGHSAIAYTNNASTIRTSTHRMTLHEDGFAELYNHATAEKETENVAEQHPELVEELTHSLQARLQ</sequence>
<evidence type="ECO:0000313" key="9">
    <source>
        <dbReference type="Proteomes" id="UP000290261"/>
    </source>
</evidence>
<dbReference type="PROSITE" id="PS00523">
    <property type="entry name" value="SULFATASE_1"/>
    <property type="match status" value="1"/>
</dbReference>
<evidence type="ECO:0000256" key="3">
    <source>
        <dbReference type="ARBA" id="ARBA00022723"/>
    </source>
</evidence>
<dbReference type="GO" id="GO:0046872">
    <property type="term" value="F:metal ion binding"/>
    <property type="evidence" value="ECO:0007669"/>
    <property type="project" value="UniProtKB-KW"/>
</dbReference>
<reference evidence="8 9" key="1">
    <citation type="submission" date="2014-04" db="EMBL/GenBank/DDBJ databases">
        <title>Whole genome of Muricauda olearia.</title>
        <authorList>
            <person name="Zhang X.-H."/>
            <person name="Tang K."/>
        </authorList>
    </citation>
    <scope>NUCLEOTIDE SEQUENCE [LARGE SCALE GENOMIC DNA]</scope>
    <source>
        <strain evidence="8 9">Th120</strain>
    </source>
</reference>
<comment type="similarity">
    <text evidence="2">Belongs to the sulfatase family.</text>
</comment>
<accession>A0A444VPL7</accession>
<dbReference type="InterPro" id="IPR024607">
    <property type="entry name" value="Sulfatase_CS"/>
</dbReference>
<keyword evidence="3" id="KW-0479">Metal-binding</keyword>
<dbReference type="InterPro" id="IPR035874">
    <property type="entry name" value="IDS"/>
</dbReference>
<evidence type="ECO:0000256" key="4">
    <source>
        <dbReference type="ARBA" id="ARBA00022729"/>
    </source>
</evidence>
<comment type="caution">
    <text evidence="8">The sequence shown here is derived from an EMBL/GenBank/DDBJ whole genome shotgun (WGS) entry which is preliminary data.</text>
</comment>
<dbReference type="Proteomes" id="UP000290261">
    <property type="component" value="Unassembled WGS sequence"/>
</dbReference>
<evidence type="ECO:0000256" key="1">
    <source>
        <dbReference type="ARBA" id="ARBA00001913"/>
    </source>
</evidence>
<dbReference type="Gene3D" id="3.40.720.10">
    <property type="entry name" value="Alkaline Phosphatase, subunit A"/>
    <property type="match status" value="1"/>
</dbReference>
<dbReference type="InterPro" id="IPR017850">
    <property type="entry name" value="Alkaline_phosphatase_core_sf"/>
</dbReference>
<evidence type="ECO:0000256" key="2">
    <source>
        <dbReference type="ARBA" id="ARBA00008779"/>
    </source>
</evidence>
<protein>
    <submittedName>
        <fullName evidence="8">Iduronate-2-sulfatase</fullName>
    </submittedName>
</protein>
<dbReference type="CDD" id="cd16030">
    <property type="entry name" value="iduronate-2-sulfatase"/>
    <property type="match status" value="1"/>
</dbReference>
<keyword evidence="4" id="KW-0732">Signal</keyword>